<keyword evidence="4" id="KW-0788">Thiol protease</keyword>
<feature type="domain" description="NlpC/P60" evidence="8">
    <location>
        <begin position="216"/>
        <end position="334"/>
    </location>
</feature>
<organism evidence="9 10">
    <name type="scientific">Nocardiopsis akebiae</name>
    <dbReference type="NCBI Taxonomy" id="2831968"/>
    <lineage>
        <taxon>Bacteria</taxon>
        <taxon>Bacillati</taxon>
        <taxon>Actinomycetota</taxon>
        <taxon>Actinomycetes</taxon>
        <taxon>Streptosporangiales</taxon>
        <taxon>Nocardiopsidaceae</taxon>
        <taxon>Nocardiopsis</taxon>
    </lineage>
</organism>
<dbReference type="PROSITE" id="PS51935">
    <property type="entry name" value="NLPC_P60"/>
    <property type="match status" value="1"/>
</dbReference>
<evidence type="ECO:0000256" key="2">
    <source>
        <dbReference type="ARBA" id="ARBA00022670"/>
    </source>
</evidence>
<dbReference type="InterPro" id="IPR006311">
    <property type="entry name" value="TAT_signal"/>
</dbReference>
<dbReference type="InterPro" id="IPR000064">
    <property type="entry name" value="NLP_P60_dom"/>
</dbReference>
<name>A0ABX8C8X8_9ACTN</name>
<keyword evidence="5" id="KW-0175">Coiled coil</keyword>
<keyword evidence="10" id="KW-1185">Reference proteome</keyword>
<comment type="similarity">
    <text evidence="1">Belongs to the peptidase C40 family.</text>
</comment>
<evidence type="ECO:0000313" key="9">
    <source>
        <dbReference type="EMBL" id="QUX30768.1"/>
    </source>
</evidence>
<feature type="coiled-coil region" evidence="5">
    <location>
        <begin position="39"/>
        <end position="101"/>
    </location>
</feature>
<dbReference type="PANTHER" id="PTHR47053">
    <property type="entry name" value="MUREIN DD-ENDOPEPTIDASE MEPH-RELATED"/>
    <property type="match status" value="1"/>
</dbReference>
<accession>A0ABX8C8X8</accession>
<evidence type="ECO:0000256" key="5">
    <source>
        <dbReference type="SAM" id="Coils"/>
    </source>
</evidence>
<evidence type="ECO:0000313" key="10">
    <source>
        <dbReference type="Proteomes" id="UP000678016"/>
    </source>
</evidence>
<gene>
    <name evidence="9" type="ORF">KGD83_09875</name>
</gene>
<feature type="signal peptide" evidence="7">
    <location>
        <begin position="1"/>
        <end position="35"/>
    </location>
</feature>
<evidence type="ECO:0000256" key="6">
    <source>
        <dbReference type="SAM" id="MobiDB-lite"/>
    </source>
</evidence>
<dbReference type="Gene3D" id="3.90.1720.10">
    <property type="entry name" value="endopeptidase domain like (from Nostoc punctiforme)"/>
    <property type="match status" value="1"/>
</dbReference>
<dbReference type="RefSeq" id="WP_212643506.1">
    <property type="nucleotide sequence ID" value="NZ_CP074132.1"/>
</dbReference>
<keyword evidence="7" id="KW-0732">Signal</keyword>
<dbReference type="SUPFAM" id="SSF54001">
    <property type="entry name" value="Cysteine proteinases"/>
    <property type="match status" value="1"/>
</dbReference>
<dbReference type="Proteomes" id="UP000678016">
    <property type="component" value="Chromosome"/>
</dbReference>
<evidence type="ECO:0000256" key="1">
    <source>
        <dbReference type="ARBA" id="ARBA00007074"/>
    </source>
</evidence>
<evidence type="ECO:0000256" key="7">
    <source>
        <dbReference type="SAM" id="SignalP"/>
    </source>
</evidence>
<feature type="region of interest" description="Disordered" evidence="6">
    <location>
        <begin position="159"/>
        <end position="182"/>
    </location>
</feature>
<evidence type="ECO:0000259" key="8">
    <source>
        <dbReference type="PROSITE" id="PS51935"/>
    </source>
</evidence>
<evidence type="ECO:0000256" key="3">
    <source>
        <dbReference type="ARBA" id="ARBA00022801"/>
    </source>
</evidence>
<dbReference type="Gene3D" id="6.10.250.3150">
    <property type="match status" value="1"/>
</dbReference>
<reference evidence="10" key="1">
    <citation type="submission" date="2021-05" db="EMBL/GenBank/DDBJ databases">
        <title>Direct Submission.</title>
        <authorList>
            <person name="Li K."/>
            <person name="Gao J."/>
        </authorList>
    </citation>
    <scope>NUCLEOTIDE SEQUENCE [LARGE SCALE GENOMIC DNA]</scope>
    <source>
        <strain evidence="10">HDS12</strain>
    </source>
</reference>
<dbReference type="InterPro" id="IPR051202">
    <property type="entry name" value="Peptidase_C40"/>
</dbReference>
<dbReference type="PROSITE" id="PS51318">
    <property type="entry name" value="TAT"/>
    <property type="match status" value="1"/>
</dbReference>
<proteinExistence type="inferred from homology"/>
<feature type="compositionally biased region" description="Acidic residues" evidence="6">
    <location>
        <begin position="159"/>
        <end position="173"/>
    </location>
</feature>
<evidence type="ECO:0000256" key="4">
    <source>
        <dbReference type="ARBA" id="ARBA00022807"/>
    </source>
</evidence>
<dbReference type="Pfam" id="PF00877">
    <property type="entry name" value="NLPC_P60"/>
    <property type="match status" value="1"/>
</dbReference>
<keyword evidence="2" id="KW-0645">Protease</keyword>
<protein>
    <submittedName>
        <fullName evidence="9">C40 family peptidase</fullName>
    </submittedName>
</protein>
<dbReference type="EMBL" id="CP074132">
    <property type="protein sequence ID" value="QUX30768.1"/>
    <property type="molecule type" value="Genomic_DNA"/>
</dbReference>
<sequence length="334" mass="35898">MKNPGGRRTARRFAATTGISAVVAGTMLVPGTAYAEPTQDEVEDKIEELREEVSTAVEEYNQAKEDYDVAETLYEDLDEQVGDEEERYEELRGKVQELASATYQSGDLDSMTNILSSDGPESLLEQNADLNYLSEAQKAQLDEFGASHERLFALKDEAEEALEEAESALEEAEEAKTGVEEKLEEQETLLAQFPDSDPAAEGADGSGGQSYTGSASGSAGAALDFAYSKVGLPYVWGGTGPNGYDCSGLVQAAWRAGGVDLPRTTYAQAEVGNRIYDMNALQPGDIMFFFGGLSHDGLYAGNGQMVHAPSSGRNIEVVGLAAYWASEFQFAVRP</sequence>
<feature type="chain" id="PRO_5047113336" evidence="7">
    <location>
        <begin position="36"/>
        <end position="334"/>
    </location>
</feature>
<keyword evidence="3" id="KW-0378">Hydrolase</keyword>
<dbReference type="PANTHER" id="PTHR47053:SF1">
    <property type="entry name" value="MUREIN DD-ENDOPEPTIDASE MEPH-RELATED"/>
    <property type="match status" value="1"/>
</dbReference>
<dbReference type="InterPro" id="IPR038765">
    <property type="entry name" value="Papain-like_cys_pep_sf"/>
</dbReference>